<dbReference type="Proteomes" id="UP001430306">
    <property type="component" value="Unassembled WGS sequence"/>
</dbReference>
<evidence type="ECO:0000313" key="4">
    <source>
        <dbReference type="Proteomes" id="UP001430306"/>
    </source>
</evidence>
<evidence type="ECO:0000256" key="1">
    <source>
        <dbReference type="SAM" id="Coils"/>
    </source>
</evidence>
<protein>
    <submittedName>
        <fullName evidence="3">Uncharacterized protein</fullName>
    </submittedName>
</protein>
<proteinExistence type="predicted"/>
<accession>A0ABS8NAS0</accession>
<evidence type="ECO:0000313" key="3">
    <source>
        <dbReference type="EMBL" id="MCC9640665.1"/>
    </source>
</evidence>
<keyword evidence="2" id="KW-0812">Transmembrane</keyword>
<reference evidence="3" key="1">
    <citation type="submission" date="2021-11" db="EMBL/GenBank/DDBJ databases">
        <title>Genome sequence.</title>
        <authorList>
            <person name="Sun Q."/>
        </authorList>
    </citation>
    <scope>NUCLEOTIDE SEQUENCE</scope>
    <source>
        <strain evidence="3">JC740</strain>
    </source>
</reference>
<name>A0ABS8NAS0_9BACT</name>
<feature type="transmembrane region" description="Helical" evidence="2">
    <location>
        <begin position="138"/>
        <end position="161"/>
    </location>
</feature>
<gene>
    <name evidence="3" type="ORF">LOC71_00140</name>
</gene>
<feature type="transmembrane region" description="Helical" evidence="2">
    <location>
        <begin position="39"/>
        <end position="66"/>
    </location>
</feature>
<feature type="transmembrane region" description="Helical" evidence="2">
    <location>
        <begin position="258"/>
        <end position="275"/>
    </location>
</feature>
<dbReference type="EMBL" id="JAJKFW010000003">
    <property type="protein sequence ID" value="MCC9640665.1"/>
    <property type="molecule type" value="Genomic_DNA"/>
</dbReference>
<feature type="coiled-coil region" evidence="1">
    <location>
        <begin position="320"/>
        <end position="393"/>
    </location>
</feature>
<keyword evidence="2" id="KW-0472">Membrane</keyword>
<evidence type="ECO:0000256" key="2">
    <source>
        <dbReference type="SAM" id="Phobius"/>
    </source>
</evidence>
<organism evidence="3 4">
    <name type="scientific">Rhodopirellula halodulae</name>
    <dbReference type="NCBI Taxonomy" id="2894198"/>
    <lineage>
        <taxon>Bacteria</taxon>
        <taxon>Pseudomonadati</taxon>
        <taxon>Planctomycetota</taxon>
        <taxon>Planctomycetia</taxon>
        <taxon>Pirellulales</taxon>
        <taxon>Pirellulaceae</taxon>
        <taxon>Rhodopirellula</taxon>
    </lineage>
</organism>
<dbReference type="RefSeq" id="WP_230270237.1">
    <property type="nucleotide sequence ID" value="NZ_JAJKFW010000003.1"/>
</dbReference>
<feature type="transmembrane region" description="Helical" evidence="2">
    <location>
        <begin position="108"/>
        <end position="126"/>
    </location>
</feature>
<keyword evidence="1" id="KW-0175">Coiled coil</keyword>
<sequence length="395" mass="43185">MTPVHPGDRSSATTLRKQEAIEQSMCFGRSIRWPVARVAGVEVSVAMSLPLGIFAAIAIGISAYLADANGTTDWQTHVHWMGWLLSFWIAGLALQTSIAIWQQRGANILRGACIVTVAGVWTAPSGRPHSISIAGVLMTWSLCMLSLGVGSLALIAISLLFGEATPERSPLVWLDDPWAAAAWLWCLQGLWNLTPLPQSLGRVGWSLVIALFGGGPQNDPRVCLRSMRAWVIASALLILVGGNWILHTTGIMGQPGGMAWPAVAGVVALSLWLFTSSGNADLTAIYESIVRRAEYTEVGEINPIGRLRGKFGPAATWRRYRTTRENRRQEQRLRDALQKERQEANDAARVDAILQRLHQDGVESLSADELELLQRVSDALKNERRNLQSEEGENA</sequence>
<comment type="caution">
    <text evidence="3">The sequence shown here is derived from an EMBL/GenBank/DDBJ whole genome shotgun (WGS) entry which is preliminary data.</text>
</comment>
<keyword evidence="2" id="KW-1133">Transmembrane helix</keyword>
<feature type="transmembrane region" description="Helical" evidence="2">
    <location>
        <begin position="227"/>
        <end position="246"/>
    </location>
</feature>
<feature type="transmembrane region" description="Helical" evidence="2">
    <location>
        <begin position="78"/>
        <end position="101"/>
    </location>
</feature>
<keyword evidence="4" id="KW-1185">Reference proteome</keyword>